<dbReference type="Gene3D" id="1.10.10.60">
    <property type="entry name" value="Homeodomain-like"/>
    <property type="match status" value="1"/>
</dbReference>
<feature type="domain" description="HTH araC/xylS-type" evidence="4">
    <location>
        <begin position="158"/>
        <end position="260"/>
    </location>
</feature>
<dbReference type="PROSITE" id="PS01124">
    <property type="entry name" value="HTH_ARAC_FAMILY_2"/>
    <property type="match status" value="1"/>
</dbReference>
<organism evidence="5 6">
    <name type="scientific">Flavobacterium litorale</name>
    <dbReference type="NCBI Taxonomy" id="2856519"/>
    <lineage>
        <taxon>Bacteria</taxon>
        <taxon>Pseudomonadati</taxon>
        <taxon>Bacteroidota</taxon>
        <taxon>Flavobacteriia</taxon>
        <taxon>Flavobacteriales</taxon>
        <taxon>Flavobacteriaceae</taxon>
        <taxon>Flavobacterium</taxon>
    </lineage>
</organism>
<dbReference type="InterPro" id="IPR009057">
    <property type="entry name" value="Homeodomain-like_sf"/>
</dbReference>
<keyword evidence="3" id="KW-0804">Transcription</keyword>
<sequence>MEYNVYTPCKELAKQIKLYWTLESKDTDALHERERVFPDGCIELIFNYGDRFRKYDTENTFHIQPSSFIHGQLKTYFELQATGKVGIFSVRFHPAGLQPFISFNVDSFTNTTLTVNEVWGQDGETLATKVLNCCTHEERIKTLENFLINKKQLLKINTSPVEYCVNKIIDTIGAVSTESLSVELNISKRQLERRFIATVGISPKLLARIVRFQHILQLIESETFKSFTTVAYEGGFYDQAHFIKDFKDFTGLNPKQYFSENLEMVKYFSFDE</sequence>
<dbReference type="PANTHER" id="PTHR46796">
    <property type="entry name" value="HTH-TYPE TRANSCRIPTIONAL ACTIVATOR RHAS-RELATED"/>
    <property type="match status" value="1"/>
</dbReference>
<evidence type="ECO:0000313" key="5">
    <source>
        <dbReference type="EMBL" id="QYJ67431.1"/>
    </source>
</evidence>
<dbReference type="PANTHER" id="PTHR46796:SF13">
    <property type="entry name" value="HTH-TYPE TRANSCRIPTIONAL ACTIVATOR RHAS"/>
    <property type="match status" value="1"/>
</dbReference>
<keyword evidence="1" id="KW-0805">Transcription regulation</keyword>
<reference evidence="5 6" key="1">
    <citation type="submission" date="2021-07" db="EMBL/GenBank/DDBJ databases">
        <title>Flavobacterium WSW3-B6 sp.nov, isolated from seaweed.</title>
        <authorList>
            <person name="Muhammad N."/>
            <person name="Ho H."/>
            <person name="Lee Y.-J."/>
            <person name="Nguyen T."/>
            <person name="Ho J."/>
            <person name="Kim S.-G."/>
        </authorList>
    </citation>
    <scope>NUCLEOTIDE SEQUENCE [LARGE SCALE GENOMIC DNA]</scope>
    <source>
        <strain evidence="5 6">WSW3-B6</strain>
    </source>
</reference>
<name>A0ABX8V8S1_9FLAO</name>
<dbReference type="SUPFAM" id="SSF46689">
    <property type="entry name" value="Homeodomain-like"/>
    <property type="match status" value="1"/>
</dbReference>
<evidence type="ECO:0000256" key="1">
    <source>
        <dbReference type="ARBA" id="ARBA00023015"/>
    </source>
</evidence>
<dbReference type="Pfam" id="PF12833">
    <property type="entry name" value="HTH_18"/>
    <property type="match status" value="1"/>
</dbReference>
<dbReference type="InterPro" id="IPR046532">
    <property type="entry name" value="DUF6597"/>
</dbReference>
<evidence type="ECO:0000259" key="4">
    <source>
        <dbReference type="PROSITE" id="PS01124"/>
    </source>
</evidence>
<evidence type="ECO:0000256" key="2">
    <source>
        <dbReference type="ARBA" id="ARBA00023125"/>
    </source>
</evidence>
<dbReference type="RefSeq" id="WP_220639776.1">
    <property type="nucleotide sequence ID" value="NZ_CP080429.1"/>
</dbReference>
<dbReference type="Pfam" id="PF20240">
    <property type="entry name" value="DUF6597"/>
    <property type="match status" value="1"/>
</dbReference>
<dbReference type="InterPro" id="IPR050204">
    <property type="entry name" value="AraC_XylS_family_regulators"/>
</dbReference>
<accession>A0ABX8V8S1</accession>
<dbReference type="SMART" id="SM00342">
    <property type="entry name" value="HTH_ARAC"/>
    <property type="match status" value="1"/>
</dbReference>
<protein>
    <submittedName>
        <fullName evidence="5">Helix-turn-helix domain-containing protein</fullName>
    </submittedName>
</protein>
<evidence type="ECO:0000256" key="3">
    <source>
        <dbReference type="ARBA" id="ARBA00023163"/>
    </source>
</evidence>
<dbReference type="EMBL" id="CP080429">
    <property type="protein sequence ID" value="QYJ67431.1"/>
    <property type="molecule type" value="Genomic_DNA"/>
</dbReference>
<keyword evidence="2" id="KW-0238">DNA-binding</keyword>
<dbReference type="Proteomes" id="UP000825381">
    <property type="component" value="Chromosome"/>
</dbReference>
<evidence type="ECO:0000313" key="6">
    <source>
        <dbReference type="Proteomes" id="UP000825381"/>
    </source>
</evidence>
<proteinExistence type="predicted"/>
<dbReference type="InterPro" id="IPR018060">
    <property type="entry name" value="HTH_AraC"/>
</dbReference>
<keyword evidence="6" id="KW-1185">Reference proteome</keyword>
<gene>
    <name evidence="5" type="ORF">K1I41_07635</name>
</gene>